<reference evidence="17 18" key="1">
    <citation type="submission" date="2016-06" db="EMBL/GenBank/DDBJ databases">
        <title>Complete genome sequence of a saline-alkali tolerant type strain Dietzia timorensis ID05-A0528T.</title>
        <authorList>
            <person name="Wu X."/>
        </authorList>
    </citation>
    <scope>NUCLEOTIDE SEQUENCE [LARGE SCALE GENOMIC DNA]</scope>
    <source>
        <strain evidence="17 18">ID05-A0528</strain>
    </source>
</reference>
<dbReference type="PANTHER" id="PTHR43373">
    <property type="entry name" value="NA(+)/H(+) ANTIPORTER SUBUNIT"/>
    <property type="match status" value="1"/>
</dbReference>
<evidence type="ECO:0000256" key="5">
    <source>
        <dbReference type="ARBA" id="ARBA00022692"/>
    </source>
</evidence>
<dbReference type="Pfam" id="PF20501">
    <property type="entry name" value="MbhE"/>
    <property type="match status" value="1"/>
</dbReference>
<dbReference type="Pfam" id="PF00662">
    <property type="entry name" value="Proton_antipo_N"/>
    <property type="match status" value="1"/>
</dbReference>
<feature type="transmembrane region" description="Helical" evidence="11">
    <location>
        <begin position="625"/>
        <end position="645"/>
    </location>
</feature>
<dbReference type="Pfam" id="PF00361">
    <property type="entry name" value="Proton_antipo_M"/>
    <property type="match status" value="1"/>
</dbReference>
<evidence type="ECO:0000256" key="2">
    <source>
        <dbReference type="ARBA" id="ARBA00022448"/>
    </source>
</evidence>
<feature type="transmembrane region" description="Helical" evidence="11">
    <location>
        <begin position="196"/>
        <end position="221"/>
    </location>
</feature>
<dbReference type="Proteomes" id="UP000186104">
    <property type="component" value="Chromosome"/>
</dbReference>
<feature type="domain" description="MrpA C-terminal/MbhD" evidence="15">
    <location>
        <begin position="612"/>
        <end position="673"/>
    </location>
</feature>
<feature type="transmembrane region" description="Helical" evidence="11">
    <location>
        <begin position="919"/>
        <end position="941"/>
    </location>
</feature>
<evidence type="ECO:0000256" key="9">
    <source>
        <dbReference type="RuleBase" id="RU000320"/>
    </source>
</evidence>
<evidence type="ECO:0000259" key="12">
    <source>
        <dbReference type="Pfam" id="PF00361"/>
    </source>
</evidence>
<dbReference type="RefSeq" id="WP_083657650.1">
    <property type="nucleotide sequence ID" value="NZ_CP015961.1"/>
</dbReference>
<feature type="transmembrane region" description="Helical" evidence="11">
    <location>
        <begin position="845"/>
        <end position="864"/>
    </location>
</feature>
<feature type="domain" description="Na+/H+ antiporter MnhB subunit-related protein" evidence="14">
    <location>
        <begin position="815"/>
        <end position="938"/>
    </location>
</feature>
<dbReference type="KEGG" id="dtm:BJL86_2805"/>
<dbReference type="Pfam" id="PF04039">
    <property type="entry name" value="MnhB"/>
    <property type="match status" value="1"/>
</dbReference>
<proteinExistence type="predicted"/>
<dbReference type="NCBIfam" id="NF009284">
    <property type="entry name" value="PRK12644.1"/>
    <property type="match status" value="1"/>
</dbReference>
<dbReference type="InterPro" id="IPR046806">
    <property type="entry name" value="MrpA_C/MbhE"/>
</dbReference>
<evidence type="ECO:0000256" key="1">
    <source>
        <dbReference type="ARBA" id="ARBA00004651"/>
    </source>
</evidence>
<feature type="transmembrane region" description="Helical" evidence="11">
    <location>
        <begin position="567"/>
        <end position="588"/>
    </location>
</feature>
<sequence length="1028" mass="109367">MLYVLGSLFIASFLAVPLTRFLGRKAFPIIALVPAAGAVWVLTQWGTEPEVSYNWVESLSLTLTLRMDALSMLMALIALGVGALVLFYCTFYFSDDEPRLHLFAGQLTAFAFVMFGLVVSDDMLVMYIFWELTSVLSFLLVGHYAERATSRRAATQALLVTTLGGLAMLVGVVILGETVGSYLLSDVVAAEPSGTAVRVALLLVILGAVTKSAIAPFHFWLPGAMAAPTPVSAYLHSAAMVKAGIFLVARLSPGLSGSPTWQIVLIGLGTVTLLMAGWRSLREYDLKLILAFGTVSQLGFLMILVGIGSRDTMLAGLTMLVAHSLFKSALFMSVGIIDHETGTRDIRHLSGLGRRWPAFSTFFVLAAASMAGLPPFVGFVGKEAAFATVLSDPRLHGMPGPVITGVLVIGSVLTFAYSARLVMGALRSKANHSFGRSPAVSSAHTPSLGFLSVPAILALGGLAFGLYSAPLEALFEQFVDVAFPPGSQWTSDHPYHLGLWHGFTLPLLFTAVVYLLGVVLYVTQRTVERLQFNKPALGNADRIYDEVLRLGDKASLRLTAFIQRGSLPLNIIIIMTTFVVFPMLALLIGTREGLRVELAAAPVIYALIIPVTIAVLAACVLHNRLAAVVCVSVTGFAVGAIFAFHGAPDLAVTQVLVETLMMVVFVLVLRTLPPNMAKMSGFIRTRAWVAIGVGVTVMIIGAYASNARVADPIGLRFPEIAYLLGDGKNAVNVTLVDIRAWDTLGEITVLIVAATGVASLVFRIGRYGSGPRLADAAKTRSGRRALGAARKHGTDHLGGFLRGASVRDPEARSLVLEATTRVVFPTMMVLSLFFFFAGHNNPGGGFAGGLVAGLALLLRYLAGGRYELGETIPFDAGRLLGAGLMISAGAAAVSIFFGAPPLSSAVFETTLPVFGDVKFHSALIFDVGIYLVVVGLVLDILRSLGARLELDARDVTELRERLSRRRMSKSGSLPLGRFSLLDDDKNAVSQKAPPVHLHEMPVAAENPSGPTSSGNETTGNDAGQKGDR</sequence>
<keyword evidence="2" id="KW-0813">Transport</keyword>
<feature type="transmembrane region" description="Helical" evidence="11">
    <location>
        <begin position="67"/>
        <end position="93"/>
    </location>
</feature>
<dbReference type="InterPro" id="IPR050616">
    <property type="entry name" value="CPA3_Na-H_Antiporter_A"/>
</dbReference>
<feature type="transmembrane region" description="Helical" evidence="11">
    <location>
        <begin position="233"/>
        <end position="253"/>
    </location>
</feature>
<evidence type="ECO:0000259" key="15">
    <source>
        <dbReference type="Pfam" id="PF13244"/>
    </source>
</evidence>
<dbReference type="InterPro" id="IPR001750">
    <property type="entry name" value="ND/Mrp_TM"/>
</dbReference>
<evidence type="ECO:0000256" key="6">
    <source>
        <dbReference type="ARBA" id="ARBA00022989"/>
    </source>
</evidence>
<evidence type="ECO:0000256" key="3">
    <source>
        <dbReference type="ARBA" id="ARBA00022449"/>
    </source>
</evidence>
<protein>
    <submittedName>
        <fullName evidence="17">Putative K(+)/H(+) antiporter subunit A/B</fullName>
    </submittedName>
</protein>
<dbReference type="GO" id="GO:0015297">
    <property type="term" value="F:antiporter activity"/>
    <property type="evidence" value="ECO:0007669"/>
    <property type="project" value="UniProtKB-KW"/>
</dbReference>
<keyword evidence="7" id="KW-0406">Ion transport</keyword>
<evidence type="ECO:0000256" key="11">
    <source>
        <dbReference type="SAM" id="Phobius"/>
    </source>
</evidence>
<dbReference type="GO" id="GO:0006811">
    <property type="term" value="P:monoatomic ion transport"/>
    <property type="evidence" value="ECO:0007669"/>
    <property type="project" value="UniProtKB-KW"/>
</dbReference>
<dbReference type="STRING" id="499555.BJL86_2805"/>
<feature type="domain" description="NADH:quinone oxidoreductase/Mrp antiporter transmembrane" evidence="12">
    <location>
        <begin position="120"/>
        <end position="390"/>
    </location>
</feature>
<feature type="domain" description="MrpA C-terminal/MbhE" evidence="16">
    <location>
        <begin position="688"/>
        <end position="763"/>
    </location>
</feature>
<dbReference type="InterPro" id="IPR001516">
    <property type="entry name" value="Proton_antipo_N"/>
</dbReference>
<feature type="transmembrane region" description="Helical" evidence="11">
    <location>
        <begin position="313"/>
        <end position="337"/>
    </location>
</feature>
<feature type="transmembrane region" description="Helical" evidence="11">
    <location>
        <begin position="157"/>
        <end position="176"/>
    </location>
</feature>
<comment type="subcellular location">
    <subcellularLocation>
        <location evidence="1">Cell membrane</location>
        <topology evidence="1">Multi-pass membrane protein</topology>
    </subcellularLocation>
    <subcellularLocation>
        <location evidence="9">Membrane</location>
        <topology evidence="9">Multi-pass membrane protein</topology>
    </subcellularLocation>
</comment>
<dbReference type="PRINTS" id="PR01434">
    <property type="entry name" value="NADHDHGNASE5"/>
</dbReference>
<feature type="transmembrane region" description="Helical" evidence="11">
    <location>
        <begin position="100"/>
        <end position="118"/>
    </location>
</feature>
<evidence type="ECO:0000313" key="18">
    <source>
        <dbReference type="Proteomes" id="UP000186104"/>
    </source>
</evidence>
<feature type="region of interest" description="Disordered" evidence="10">
    <location>
        <begin position="985"/>
        <end position="1028"/>
    </location>
</feature>
<feature type="transmembrane region" description="Helical" evidence="11">
    <location>
        <begin position="259"/>
        <end position="276"/>
    </location>
</feature>
<keyword evidence="3" id="KW-0050">Antiport</keyword>
<evidence type="ECO:0000256" key="10">
    <source>
        <dbReference type="SAM" id="MobiDB-lite"/>
    </source>
</evidence>
<dbReference type="GO" id="GO:0005886">
    <property type="term" value="C:plasma membrane"/>
    <property type="evidence" value="ECO:0007669"/>
    <property type="project" value="UniProtKB-SubCell"/>
</dbReference>
<dbReference type="OrthoDB" id="9811798at2"/>
<evidence type="ECO:0000259" key="16">
    <source>
        <dbReference type="Pfam" id="PF20501"/>
    </source>
</evidence>
<feature type="transmembrane region" description="Helical" evidence="11">
    <location>
        <begin position="29"/>
        <end position="47"/>
    </location>
</feature>
<name>A0A173LMR0_9ACTN</name>
<keyword evidence="18" id="KW-1185">Reference proteome</keyword>
<evidence type="ECO:0000259" key="14">
    <source>
        <dbReference type="Pfam" id="PF04039"/>
    </source>
</evidence>
<dbReference type="EMBL" id="CP015961">
    <property type="protein sequence ID" value="ANI93565.1"/>
    <property type="molecule type" value="Genomic_DNA"/>
</dbReference>
<feature type="transmembrane region" description="Helical" evidence="11">
    <location>
        <begin position="401"/>
        <end position="426"/>
    </location>
</feature>
<dbReference type="AlphaFoldDB" id="A0A173LMR0"/>
<feature type="transmembrane region" description="Helical" evidence="11">
    <location>
        <begin position="124"/>
        <end position="145"/>
    </location>
</feature>
<dbReference type="InterPro" id="IPR007182">
    <property type="entry name" value="MnhB"/>
</dbReference>
<feature type="domain" description="NADH-Ubiquinone oxidoreductase (complex I) chain 5 N-terminal" evidence="13">
    <location>
        <begin position="56"/>
        <end position="101"/>
    </location>
</feature>
<keyword evidence="5 9" id="KW-0812">Transmembrane</keyword>
<feature type="transmembrane region" description="Helical" evidence="11">
    <location>
        <begin position="447"/>
        <end position="467"/>
    </location>
</feature>
<accession>A0A173LMR0</accession>
<feature type="transmembrane region" description="Helical" evidence="11">
    <location>
        <begin position="822"/>
        <end position="839"/>
    </location>
</feature>
<feature type="transmembrane region" description="Helical" evidence="11">
    <location>
        <begin position="876"/>
        <end position="899"/>
    </location>
</feature>
<feature type="transmembrane region" description="Helical" evidence="11">
    <location>
        <begin position="288"/>
        <end position="307"/>
    </location>
</feature>
<feature type="transmembrane region" description="Helical" evidence="11">
    <location>
        <begin position="743"/>
        <end position="762"/>
    </location>
</feature>
<evidence type="ECO:0000256" key="4">
    <source>
        <dbReference type="ARBA" id="ARBA00022475"/>
    </source>
</evidence>
<dbReference type="InterPro" id="IPR025383">
    <property type="entry name" value="MrpA_C/MbhD"/>
</dbReference>
<evidence type="ECO:0000313" key="17">
    <source>
        <dbReference type="EMBL" id="ANI93565.1"/>
    </source>
</evidence>
<feature type="compositionally biased region" description="Polar residues" evidence="10">
    <location>
        <begin position="1008"/>
        <end position="1021"/>
    </location>
</feature>
<dbReference type="Pfam" id="PF13244">
    <property type="entry name" value="MbhD"/>
    <property type="match status" value="1"/>
</dbReference>
<keyword evidence="4" id="KW-1003">Cell membrane</keyword>
<feature type="transmembrane region" description="Helical" evidence="11">
    <location>
        <begin position="600"/>
        <end position="618"/>
    </location>
</feature>
<feature type="transmembrane region" description="Helical" evidence="11">
    <location>
        <begin position="685"/>
        <end position="704"/>
    </location>
</feature>
<organism evidence="17 18">
    <name type="scientific">Dietzia timorensis</name>
    <dbReference type="NCBI Taxonomy" id="499555"/>
    <lineage>
        <taxon>Bacteria</taxon>
        <taxon>Bacillati</taxon>
        <taxon>Actinomycetota</taxon>
        <taxon>Actinomycetes</taxon>
        <taxon>Mycobacteriales</taxon>
        <taxon>Dietziaceae</taxon>
        <taxon>Dietzia</taxon>
    </lineage>
</organism>
<feature type="transmembrane region" description="Helical" evidence="11">
    <location>
        <begin position="651"/>
        <end position="673"/>
    </location>
</feature>
<feature type="transmembrane region" description="Helical" evidence="11">
    <location>
        <begin position="499"/>
        <end position="522"/>
    </location>
</feature>
<keyword evidence="6 11" id="KW-1133">Transmembrane helix</keyword>
<evidence type="ECO:0000256" key="8">
    <source>
        <dbReference type="ARBA" id="ARBA00023136"/>
    </source>
</evidence>
<keyword evidence="8 11" id="KW-0472">Membrane</keyword>
<evidence type="ECO:0000256" key="7">
    <source>
        <dbReference type="ARBA" id="ARBA00023065"/>
    </source>
</evidence>
<evidence type="ECO:0000259" key="13">
    <source>
        <dbReference type="Pfam" id="PF00662"/>
    </source>
</evidence>
<dbReference type="PANTHER" id="PTHR43373:SF1">
    <property type="entry name" value="NA(+)_H(+) ANTIPORTER SUBUNIT A"/>
    <property type="match status" value="1"/>
</dbReference>
<gene>
    <name evidence="17" type="ORF">BJL86_2805</name>
</gene>
<feature type="transmembrane region" description="Helical" evidence="11">
    <location>
        <begin position="358"/>
        <end position="381"/>
    </location>
</feature>